<reference evidence="3" key="1">
    <citation type="submission" date="2016-10" db="EMBL/GenBank/DDBJ databases">
        <authorList>
            <person name="Varghese N."/>
            <person name="Submissions S."/>
        </authorList>
    </citation>
    <scope>NUCLEOTIDE SEQUENCE [LARGE SCALE GENOMIC DNA]</scope>
    <source>
        <strain evidence="3">DSM 26382</strain>
    </source>
</reference>
<dbReference type="InterPro" id="IPR011604">
    <property type="entry name" value="PDDEXK-like_dom_sf"/>
</dbReference>
<dbReference type="InterPro" id="IPR019080">
    <property type="entry name" value="YqaJ_viral_recombinase"/>
</dbReference>
<evidence type="ECO:0000313" key="3">
    <source>
        <dbReference type="Proteomes" id="UP000199467"/>
    </source>
</evidence>
<name>A0A1G6PQY8_9GAMM</name>
<evidence type="ECO:0000313" key="2">
    <source>
        <dbReference type="EMBL" id="SDC81906.1"/>
    </source>
</evidence>
<dbReference type="EMBL" id="FMZQ01000007">
    <property type="protein sequence ID" value="SDC81906.1"/>
    <property type="molecule type" value="Genomic_DNA"/>
</dbReference>
<feature type="domain" description="YqaJ viral recombinase" evidence="1">
    <location>
        <begin position="38"/>
        <end position="144"/>
    </location>
</feature>
<organism evidence="2 3">
    <name type="scientific">Ectopseudomonas chengduensis</name>
    <dbReference type="NCBI Taxonomy" id="489632"/>
    <lineage>
        <taxon>Bacteria</taxon>
        <taxon>Pseudomonadati</taxon>
        <taxon>Pseudomonadota</taxon>
        <taxon>Gammaproteobacteria</taxon>
        <taxon>Pseudomonadales</taxon>
        <taxon>Pseudomonadaceae</taxon>
        <taxon>Ectopseudomonas</taxon>
    </lineage>
</organism>
<dbReference type="InterPro" id="IPR011335">
    <property type="entry name" value="Restrct_endonuc-II-like"/>
</dbReference>
<sequence length="504" mass="56243">MVHLHGLVDSLPQSSVVKPEDRQRWIEGVMRWHRARAEWHVRRLYGLGGSEIGPVVRHFLDRTESGFTNIQRVVEQKLLQRLPEYQTSHMRRGTELEPLARLAFMYKYRAEQDKAAIAAMARPHGREGYGWLLGNPDDIVTLNGKRWLPDYKVPSSYDEEVPFDYEAQLHHYDLGARFRGIKCDGGLLLVKLDLEPELAASLTEKMAKQGISHEDLDLMAQTIARANVPGLRVMAIMVEPRKQMHVDILDCGAECWNSLVLRGVVPQLGNAEKNVLLDHDIAQQVAQYQQQYLMAKAASSQLESISDAAAQGLKETLAGFDLKQVKLPLTMVKATEKVDLDKEAVIAEAIERGATPEELLDEKRAYSIPALVEEIKRLGGNAEDPGLFAPAGFSLDKAKAFLSANDIPLGPFEIPKISIGLSTKKADTQARDAVQKLFNEEFFGWVDRLNGAQSSQMHEAAVTADTDHETPLFAGEPKELDVFVDDGEAEHQGQDARKALSMRI</sequence>
<dbReference type="AlphaFoldDB" id="A0A1G6PQY8"/>
<dbReference type="Proteomes" id="UP000199467">
    <property type="component" value="Unassembled WGS sequence"/>
</dbReference>
<gene>
    <name evidence="2" type="ORF">SAMN05216576_10721</name>
</gene>
<proteinExistence type="predicted"/>
<dbReference type="Pfam" id="PF09588">
    <property type="entry name" value="YqaJ"/>
    <property type="match status" value="1"/>
</dbReference>
<dbReference type="Gene3D" id="3.90.320.10">
    <property type="match status" value="1"/>
</dbReference>
<protein>
    <submittedName>
        <fullName evidence="2">YqaJ-like recombinase domain-containing protein</fullName>
    </submittedName>
</protein>
<evidence type="ECO:0000259" key="1">
    <source>
        <dbReference type="Pfam" id="PF09588"/>
    </source>
</evidence>
<accession>A0A1G6PQY8</accession>
<dbReference type="SUPFAM" id="SSF52980">
    <property type="entry name" value="Restriction endonuclease-like"/>
    <property type="match status" value="1"/>
</dbReference>
<keyword evidence="3" id="KW-1185">Reference proteome</keyword>